<gene>
    <name evidence="1" type="ORF">EVA_13551</name>
</gene>
<comment type="caution">
    <text evidence="1">The sequence shown here is derived from an EMBL/GenBank/DDBJ whole genome shotgun (WGS) entry which is preliminary data.</text>
</comment>
<reference evidence="1" key="1">
    <citation type="journal article" date="2012" name="PLoS ONE">
        <title>Gene sets for utilization of primary and secondary nutrition supplies in the distal gut of endangered iberian lynx.</title>
        <authorList>
            <person name="Alcaide M."/>
            <person name="Messina E."/>
            <person name="Richter M."/>
            <person name="Bargiela R."/>
            <person name="Peplies J."/>
            <person name="Huws S.A."/>
            <person name="Newbold C.J."/>
            <person name="Golyshin P.N."/>
            <person name="Simon M.A."/>
            <person name="Lopez G."/>
            <person name="Yakimov M.M."/>
            <person name="Ferrer M."/>
        </authorList>
    </citation>
    <scope>NUCLEOTIDE SEQUENCE</scope>
</reference>
<dbReference type="AlphaFoldDB" id="J9G993"/>
<protein>
    <submittedName>
        <fullName evidence="1">Uncharacterized protein</fullName>
    </submittedName>
</protein>
<evidence type="ECO:0000313" key="1">
    <source>
        <dbReference type="EMBL" id="EJW98342.1"/>
    </source>
</evidence>
<organism evidence="1">
    <name type="scientific">gut metagenome</name>
    <dbReference type="NCBI Taxonomy" id="749906"/>
    <lineage>
        <taxon>unclassified sequences</taxon>
        <taxon>metagenomes</taxon>
        <taxon>organismal metagenomes</taxon>
    </lineage>
</organism>
<sequence>MTVGGGIVWAVRNGACLVQNTIRIMRNVGHLWMRNLQRK</sequence>
<name>J9G993_9ZZZZ</name>
<proteinExistence type="predicted"/>
<dbReference type="EMBL" id="AMCI01004306">
    <property type="protein sequence ID" value="EJW98342.1"/>
    <property type="molecule type" value="Genomic_DNA"/>
</dbReference>
<accession>J9G993</accession>